<keyword evidence="1" id="KW-0472">Membrane</keyword>
<keyword evidence="1" id="KW-0812">Transmembrane</keyword>
<evidence type="ECO:0000313" key="3">
    <source>
        <dbReference type="Proteomes" id="UP000555003"/>
    </source>
</evidence>
<sequence>MERIAFYMIYILPVLQILLYLYTDAKKVRYGKLYVFLAILVTYFCIPFVVDYFSPNKNGCLLPVISMFCGIWIIGICFTCITHLLYMAFKKIKFAYNKTQKKNPK</sequence>
<evidence type="ECO:0000313" key="2">
    <source>
        <dbReference type="EMBL" id="MBA9074821.1"/>
    </source>
</evidence>
<proteinExistence type="predicted"/>
<accession>A0ABR6DSZ9</accession>
<keyword evidence="3" id="KW-1185">Reference proteome</keyword>
<name>A0ABR6DSZ9_9FLAO</name>
<evidence type="ECO:0000256" key="1">
    <source>
        <dbReference type="SAM" id="Phobius"/>
    </source>
</evidence>
<feature type="transmembrane region" description="Helical" evidence="1">
    <location>
        <begin position="34"/>
        <end position="53"/>
    </location>
</feature>
<feature type="transmembrane region" description="Helical" evidence="1">
    <location>
        <begin position="6"/>
        <end position="22"/>
    </location>
</feature>
<gene>
    <name evidence="2" type="ORF">GGR22_002994</name>
</gene>
<protein>
    <submittedName>
        <fullName evidence="2">Uncharacterized protein</fullName>
    </submittedName>
</protein>
<feature type="transmembrane region" description="Helical" evidence="1">
    <location>
        <begin position="65"/>
        <end position="89"/>
    </location>
</feature>
<comment type="caution">
    <text evidence="2">The sequence shown here is derived from an EMBL/GenBank/DDBJ whole genome shotgun (WGS) entry which is preliminary data.</text>
</comment>
<reference evidence="2 3" key="1">
    <citation type="submission" date="2020-08" db="EMBL/GenBank/DDBJ databases">
        <title>Genomic Encyclopedia of Type Strains, Phase IV (KMG-IV): sequencing the most valuable type-strain genomes for metagenomic binning, comparative biology and taxonomic classification.</title>
        <authorList>
            <person name="Goeker M."/>
        </authorList>
    </citation>
    <scope>NUCLEOTIDE SEQUENCE [LARGE SCALE GENOMIC DNA]</scope>
    <source>
        <strain evidence="2 3">DSM 100397</strain>
    </source>
</reference>
<dbReference type="Proteomes" id="UP000555003">
    <property type="component" value="Unassembled WGS sequence"/>
</dbReference>
<dbReference type="EMBL" id="JACJIS010000003">
    <property type="protein sequence ID" value="MBA9074821.1"/>
    <property type="molecule type" value="Genomic_DNA"/>
</dbReference>
<organism evidence="2 3">
    <name type="scientific">Flavobacterium gossypii</name>
    <dbReference type="NCBI Taxonomy" id="1646119"/>
    <lineage>
        <taxon>Bacteria</taxon>
        <taxon>Pseudomonadati</taxon>
        <taxon>Bacteroidota</taxon>
        <taxon>Flavobacteriia</taxon>
        <taxon>Flavobacteriales</taxon>
        <taxon>Flavobacteriaceae</taxon>
        <taxon>Flavobacterium</taxon>
    </lineage>
</organism>
<keyword evidence="1" id="KW-1133">Transmembrane helix</keyword>